<dbReference type="EnsemblMetazoa" id="SMAR014775-RA">
    <property type="protein sequence ID" value="SMAR014775-PA"/>
    <property type="gene ID" value="SMAR014775"/>
</dbReference>
<feature type="transmembrane region" description="Helical" evidence="18">
    <location>
        <begin position="97"/>
        <end position="121"/>
    </location>
</feature>
<evidence type="ECO:0000256" key="10">
    <source>
        <dbReference type="ARBA" id="ARBA00022982"/>
    </source>
</evidence>
<evidence type="ECO:0000256" key="5">
    <source>
        <dbReference type="ARBA" id="ARBA00021006"/>
    </source>
</evidence>
<dbReference type="InterPro" id="IPR001750">
    <property type="entry name" value="ND/Mrp_TM"/>
</dbReference>
<sequence length="248" mass="28102">YVLYTINLKNIIIAKQLVYTSWGGGGLTYVFVCEGRVGLSVLVCVVCSHGREILRVFGFVFYRYGWGVYTGLFLLGLGLISLDGVVFMVGVRSGDAAYSFMVTILVYFLSSSLIPIVLLVFGWGYQPERLEAGYYLIFYTLFGSLPLLLRYLFVWFSHRTFLVKMPMFLTHLWLLRAHVEAPVGALCFWRGLACCGLRVIIVSVVGAVIVRFLCLRQYDIRSLVAYSSVAHIEEFFLVVLEVEGGRWF</sequence>
<evidence type="ECO:0000256" key="18">
    <source>
        <dbReference type="SAM" id="Phobius"/>
    </source>
</evidence>
<dbReference type="PRINTS" id="PR01437">
    <property type="entry name" value="NUOXDRDTASE4"/>
</dbReference>
<evidence type="ECO:0000256" key="15">
    <source>
        <dbReference type="ARBA" id="ARBA00023136"/>
    </source>
</evidence>
<evidence type="ECO:0000313" key="21">
    <source>
        <dbReference type="Proteomes" id="UP000014500"/>
    </source>
</evidence>
<proteinExistence type="inferred from homology"/>
<evidence type="ECO:0000256" key="9">
    <source>
        <dbReference type="ARBA" id="ARBA00022967"/>
    </source>
</evidence>
<evidence type="ECO:0000256" key="8">
    <source>
        <dbReference type="ARBA" id="ARBA00022692"/>
    </source>
</evidence>
<dbReference type="HOGENOM" id="CLU_1122477_0_0_1"/>
<comment type="similarity">
    <text evidence="3">Belongs to the complex I subunit 4 family.</text>
</comment>
<feature type="transmembrane region" description="Helical" evidence="18">
    <location>
        <begin position="188"/>
        <end position="213"/>
    </location>
</feature>
<dbReference type="GO" id="GO:0015990">
    <property type="term" value="P:electron transport coupled proton transport"/>
    <property type="evidence" value="ECO:0007669"/>
    <property type="project" value="TreeGrafter"/>
</dbReference>
<dbReference type="PANTHER" id="PTHR43507:SF20">
    <property type="entry name" value="NADH-UBIQUINONE OXIDOREDUCTASE CHAIN 4"/>
    <property type="match status" value="1"/>
</dbReference>
<keyword evidence="7" id="KW-0679">Respiratory chain</keyword>
<evidence type="ECO:0000256" key="13">
    <source>
        <dbReference type="ARBA" id="ARBA00023075"/>
    </source>
</evidence>
<keyword evidence="15 18" id="KW-0472">Membrane</keyword>
<evidence type="ECO:0000256" key="12">
    <source>
        <dbReference type="ARBA" id="ARBA00023027"/>
    </source>
</evidence>
<organism evidence="20 21">
    <name type="scientific">Strigamia maritima</name>
    <name type="common">European centipede</name>
    <name type="synonym">Geophilus maritimus</name>
    <dbReference type="NCBI Taxonomy" id="126957"/>
    <lineage>
        <taxon>Eukaryota</taxon>
        <taxon>Metazoa</taxon>
        <taxon>Ecdysozoa</taxon>
        <taxon>Arthropoda</taxon>
        <taxon>Myriapoda</taxon>
        <taxon>Chilopoda</taxon>
        <taxon>Pleurostigmophora</taxon>
        <taxon>Geophilomorpha</taxon>
        <taxon>Linotaeniidae</taxon>
        <taxon>Strigamia</taxon>
    </lineage>
</organism>
<dbReference type="EMBL" id="AFFK01019292">
    <property type="status" value="NOT_ANNOTATED_CDS"/>
    <property type="molecule type" value="Genomic_DNA"/>
</dbReference>
<evidence type="ECO:0000256" key="7">
    <source>
        <dbReference type="ARBA" id="ARBA00022660"/>
    </source>
</evidence>
<reference evidence="21" key="1">
    <citation type="submission" date="2011-05" db="EMBL/GenBank/DDBJ databases">
        <authorList>
            <person name="Richards S.R."/>
            <person name="Qu J."/>
            <person name="Jiang H."/>
            <person name="Jhangiani S.N."/>
            <person name="Agravi P."/>
            <person name="Goodspeed R."/>
            <person name="Gross S."/>
            <person name="Mandapat C."/>
            <person name="Jackson L."/>
            <person name="Mathew T."/>
            <person name="Pu L."/>
            <person name="Thornton R."/>
            <person name="Saada N."/>
            <person name="Wilczek-Boney K.B."/>
            <person name="Lee S."/>
            <person name="Kovar C."/>
            <person name="Wu Y."/>
            <person name="Scherer S.E."/>
            <person name="Worley K.C."/>
            <person name="Muzny D.M."/>
            <person name="Gibbs R."/>
        </authorList>
    </citation>
    <scope>NUCLEOTIDE SEQUENCE</scope>
    <source>
        <strain evidence="21">Brora</strain>
    </source>
</reference>
<dbReference type="eggNOG" id="KOG4845">
    <property type="taxonomic scope" value="Eukaryota"/>
</dbReference>
<keyword evidence="13" id="KW-0830">Ubiquinone</keyword>
<comment type="subcellular location">
    <subcellularLocation>
        <location evidence="2">Mitochondrion membrane</location>
        <topology evidence="2">Multi-pass membrane protein</topology>
    </subcellularLocation>
</comment>
<evidence type="ECO:0000256" key="11">
    <source>
        <dbReference type="ARBA" id="ARBA00022989"/>
    </source>
</evidence>
<feature type="transmembrane region" description="Helical" evidence="18">
    <location>
        <begin position="133"/>
        <end position="156"/>
    </location>
</feature>
<evidence type="ECO:0000256" key="16">
    <source>
        <dbReference type="ARBA" id="ARBA00031025"/>
    </source>
</evidence>
<feature type="transmembrane region" description="Helical" evidence="18">
    <location>
        <begin position="27"/>
        <end position="47"/>
    </location>
</feature>
<dbReference type="GO" id="GO:0048039">
    <property type="term" value="F:ubiquinone binding"/>
    <property type="evidence" value="ECO:0007669"/>
    <property type="project" value="TreeGrafter"/>
</dbReference>
<evidence type="ECO:0000256" key="17">
    <source>
        <dbReference type="ARBA" id="ARBA00049551"/>
    </source>
</evidence>
<name>T1JLP5_STRMM</name>
<accession>T1JLP5</accession>
<comment type="function">
    <text evidence="1">Core subunit of the mitochondrial membrane respiratory chain NADH dehydrogenase (Complex I) that is believed to belong to the minimal assembly required for catalysis. Complex I functions in the transfer of electrons from NADH to the respiratory chain. The immediate electron acceptor for the enzyme is believed to be ubiquinone.</text>
</comment>
<dbReference type="GO" id="GO:0031966">
    <property type="term" value="C:mitochondrial membrane"/>
    <property type="evidence" value="ECO:0007669"/>
    <property type="project" value="UniProtKB-SubCell"/>
</dbReference>
<protein>
    <recommendedName>
        <fullName evidence="5">NADH-ubiquinone oxidoreductase chain 4</fullName>
        <ecNumber evidence="4">7.1.1.2</ecNumber>
    </recommendedName>
    <alternativeName>
        <fullName evidence="16">NADH dehydrogenase subunit 4</fullName>
    </alternativeName>
</protein>
<dbReference type="GO" id="GO:0008137">
    <property type="term" value="F:NADH dehydrogenase (ubiquinone) activity"/>
    <property type="evidence" value="ECO:0007669"/>
    <property type="project" value="UniProtKB-EC"/>
</dbReference>
<dbReference type="InterPro" id="IPR003918">
    <property type="entry name" value="NADH_UbQ_OxRdtase"/>
</dbReference>
<keyword evidence="9" id="KW-1278">Translocase</keyword>
<keyword evidence="10" id="KW-0249">Electron transport</keyword>
<dbReference type="PANTHER" id="PTHR43507">
    <property type="entry name" value="NADH-UBIQUINONE OXIDOREDUCTASE CHAIN 4"/>
    <property type="match status" value="1"/>
</dbReference>
<dbReference type="GO" id="GO:0003954">
    <property type="term" value="F:NADH dehydrogenase activity"/>
    <property type="evidence" value="ECO:0007669"/>
    <property type="project" value="TreeGrafter"/>
</dbReference>
<dbReference type="STRING" id="126957.T1JLP5"/>
<evidence type="ECO:0000256" key="4">
    <source>
        <dbReference type="ARBA" id="ARBA00012944"/>
    </source>
</evidence>
<keyword evidence="11 18" id="KW-1133">Transmembrane helix</keyword>
<reference evidence="20" key="2">
    <citation type="submission" date="2015-02" db="UniProtKB">
        <authorList>
            <consortium name="EnsemblMetazoa"/>
        </authorList>
    </citation>
    <scope>IDENTIFICATION</scope>
</reference>
<evidence type="ECO:0000256" key="14">
    <source>
        <dbReference type="ARBA" id="ARBA00023128"/>
    </source>
</evidence>
<evidence type="ECO:0000256" key="2">
    <source>
        <dbReference type="ARBA" id="ARBA00004225"/>
    </source>
</evidence>
<evidence type="ECO:0000313" key="20">
    <source>
        <dbReference type="EnsemblMetazoa" id="SMAR014775-PA"/>
    </source>
</evidence>
<evidence type="ECO:0000259" key="19">
    <source>
        <dbReference type="Pfam" id="PF00361"/>
    </source>
</evidence>
<feature type="domain" description="NADH:quinone oxidoreductase/Mrp antiporter transmembrane" evidence="19">
    <location>
        <begin position="199"/>
        <end position="233"/>
    </location>
</feature>
<feature type="domain" description="NADH:quinone oxidoreductase/Mrp antiporter transmembrane" evidence="19">
    <location>
        <begin position="105"/>
        <end position="152"/>
    </location>
</feature>
<comment type="catalytic activity">
    <reaction evidence="17">
        <text>a ubiquinone + NADH + 5 H(+)(in) = a ubiquinol + NAD(+) + 4 H(+)(out)</text>
        <dbReference type="Rhea" id="RHEA:29091"/>
        <dbReference type="Rhea" id="RHEA-COMP:9565"/>
        <dbReference type="Rhea" id="RHEA-COMP:9566"/>
        <dbReference type="ChEBI" id="CHEBI:15378"/>
        <dbReference type="ChEBI" id="CHEBI:16389"/>
        <dbReference type="ChEBI" id="CHEBI:17976"/>
        <dbReference type="ChEBI" id="CHEBI:57540"/>
        <dbReference type="ChEBI" id="CHEBI:57945"/>
        <dbReference type="EC" id="7.1.1.2"/>
    </reaction>
</comment>
<keyword evidence="14" id="KW-0496">Mitochondrion</keyword>
<evidence type="ECO:0000256" key="1">
    <source>
        <dbReference type="ARBA" id="ARBA00003257"/>
    </source>
</evidence>
<dbReference type="EC" id="7.1.1.2" evidence="4"/>
<keyword evidence="8 18" id="KW-0812">Transmembrane</keyword>
<dbReference type="Proteomes" id="UP000014500">
    <property type="component" value="Unassembled WGS sequence"/>
</dbReference>
<keyword evidence="6" id="KW-0813">Transport</keyword>
<evidence type="ECO:0000256" key="6">
    <source>
        <dbReference type="ARBA" id="ARBA00022448"/>
    </source>
</evidence>
<dbReference type="AlphaFoldDB" id="T1JLP5"/>
<feature type="transmembrane region" description="Helical" evidence="18">
    <location>
        <begin position="68"/>
        <end position="91"/>
    </location>
</feature>
<evidence type="ECO:0000256" key="3">
    <source>
        <dbReference type="ARBA" id="ARBA00009025"/>
    </source>
</evidence>
<keyword evidence="21" id="KW-1185">Reference proteome</keyword>
<dbReference type="GO" id="GO:0042773">
    <property type="term" value="P:ATP synthesis coupled electron transport"/>
    <property type="evidence" value="ECO:0007669"/>
    <property type="project" value="InterPro"/>
</dbReference>
<dbReference type="Pfam" id="PF00361">
    <property type="entry name" value="Proton_antipo_M"/>
    <property type="match status" value="2"/>
</dbReference>
<keyword evidence="12" id="KW-0520">NAD</keyword>